<feature type="transmembrane region" description="Helical" evidence="2">
    <location>
        <begin position="152"/>
        <end position="174"/>
    </location>
</feature>
<organism evidence="3">
    <name type="scientific">Odontella aurita</name>
    <dbReference type="NCBI Taxonomy" id="265563"/>
    <lineage>
        <taxon>Eukaryota</taxon>
        <taxon>Sar</taxon>
        <taxon>Stramenopiles</taxon>
        <taxon>Ochrophyta</taxon>
        <taxon>Bacillariophyta</taxon>
        <taxon>Mediophyceae</taxon>
        <taxon>Biddulphiophycidae</taxon>
        <taxon>Eupodiscales</taxon>
        <taxon>Odontellaceae</taxon>
        <taxon>Odontella</taxon>
    </lineage>
</organism>
<feature type="transmembrane region" description="Helical" evidence="2">
    <location>
        <begin position="89"/>
        <end position="108"/>
    </location>
</feature>
<feature type="transmembrane region" description="Helical" evidence="2">
    <location>
        <begin position="186"/>
        <end position="205"/>
    </location>
</feature>
<reference evidence="3" key="1">
    <citation type="submission" date="2021-01" db="EMBL/GenBank/DDBJ databases">
        <authorList>
            <person name="Corre E."/>
            <person name="Pelletier E."/>
            <person name="Niang G."/>
            <person name="Scheremetjew M."/>
            <person name="Finn R."/>
            <person name="Kale V."/>
            <person name="Holt S."/>
            <person name="Cochrane G."/>
            <person name="Meng A."/>
            <person name="Brown T."/>
            <person name="Cohen L."/>
        </authorList>
    </citation>
    <scope>NUCLEOTIDE SEQUENCE</scope>
    <source>
        <strain evidence="3">Isolate 1302-5</strain>
    </source>
</reference>
<proteinExistence type="predicted"/>
<protein>
    <submittedName>
        <fullName evidence="3">Uncharacterized protein</fullName>
    </submittedName>
</protein>
<dbReference type="AlphaFoldDB" id="A0A7S4IEG9"/>
<keyword evidence="2" id="KW-1133">Transmembrane helix</keyword>
<name>A0A7S4IEG9_9STRA</name>
<dbReference type="EMBL" id="HBKQ01015430">
    <property type="protein sequence ID" value="CAE2226877.1"/>
    <property type="molecule type" value="Transcribed_RNA"/>
</dbReference>
<keyword evidence="2" id="KW-0472">Membrane</keyword>
<sequence>MSTGDGSTPTTEDPTGWMLDNSFSDFLLVSSKEIRYMCIFGYTIFHGHKVFSSLGPDSPPSLKFVSLLMACFGGGIIVPIFLNIYPVPIANDALTLGALVSFTIHHYFPILREVINLSDILKVVLVVLFETLRAMVVVNFTSAAADKIPPSFFSFPLFGPIFCGTIAGCGGAFLPFNKGLDPIKKGLAPPMLTAAIGATMFHLFLNTPLFSEGCIDAKKKAHVHLAGFFISIGVINALGLTAPPSKAAPVAPPPKVVPVRRKKK</sequence>
<gene>
    <name evidence="3" type="ORF">OAUR00152_LOCUS10499</name>
</gene>
<keyword evidence="2" id="KW-0812">Transmembrane</keyword>
<feature type="transmembrane region" description="Helical" evidence="2">
    <location>
        <begin position="64"/>
        <end position="82"/>
    </location>
</feature>
<feature type="transmembrane region" description="Helical" evidence="2">
    <location>
        <begin position="120"/>
        <end position="140"/>
    </location>
</feature>
<feature type="transmembrane region" description="Helical" evidence="2">
    <location>
        <begin position="225"/>
        <end position="242"/>
    </location>
</feature>
<evidence type="ECO:0000256" key="1">
    <source>
        <dbReference type="SAM" id="MobiDB-lite"/>
    </source>
</evidence>
<evidence type="ECO:0000256" key="2">
    <source>
        <dbReference type="SAM" id="Phobius"/>
    </source>
</evidence>
<accession>A0A7S4IEG9</accession>
<feature type="region of interest" description="Disordered" evidence="1">
    <location>
        <begin position="245"/>
        <end position="264"/>
    </location>
</feature>
<evidence type="ECO:0000313" key="3">
    <source>
        <dbReference type="EMBL" id="CAE2226877.1"/>
    </source>
</evidence>